<keyword evidence="3" id="KW-0808">Transferase</keyword>
<protein>
    <recommendedName>
        <fullName evidence="2">mitogen-activated protein kinase kinase kinase</fullName>
        <ecNumber evidence="2">2.7.11.25</ecNumber>
    </recommendedName>
</protein>
<evidence type="ECO:0000256" key="8">
    <source>
        <dbReference type="ARBA" id="ARBA00048329"/>
    </source>
</evidence>
<feature type="region of interest" description="Disordered" evidence="10">
    <location>
        <begin position="332"/>
        <end position="361"/>
    </location>
</feature>
<sequence length="902" mass="98201">MISIMHWWNKSHSKNSKTKSKRSLQEILKSRKDSPKAVAAAAVGSCSSSPKLTRARKLRHLSDDELTIGGPARPSLDLASDSGSPGERQWQWQWPSPCPSPSPSTPVTRTPSNLAAQPLPLPYDLPTAAGRIEATGSMSPLGHCHYDISPPLPLPTPKQDLSRTESEDVDGSWGDSASSDGLLESMEGSPRLGSKLNHRQIDREVNGKTVPLTLGKASHFTAHRPSFIEMNHKSPEQTSAQSVGFDLGKESKSIKEVKGDRRDGGYFWLSGVAKSAPTTAFSSPVLSPRRLSSGDVLPVRNFKSAQGQELGTSSSVPSLGQNWMAEMIAQHSSDKSIISPDPSPLQSPKIRSSGQRSRIHTGAVSPLHSRLASDFTGWRDDGININVHPLPLPPGSTSPFGPPPLSPSSPSAVVQRSSGRIETSVAPGRWQKGKLLGCGTFGTVYVGFNRETGDMCAMKEVPLVPDDSKSSESIKQLEQEINLLSGLEHPNIVQYYGSETVEDLFYIYLEYVPGGSIYKLVNDYGPLEEPVIRIYTRQILSGLAYLHSMNTVHRDIKGGNILVDTYGRVKLADFGMAKHINGPATPLSLKGSPYWMAPEVLMQKNTGHDLAVDIWSLGCTVIEMATGKPPWSEYEGAAAMFKVFKSEVPPIPDSLSPEGRHFVQCCLCRNPAQRPKASQLLEHLFVRNATQQDSSDLLASATSSIKCLSVVHSPREKNINTFDSTGMSPILHSGNGKQHQPLSENCQPKIGIFSRYSNPQLSPRSTLEPFSSLSPPRPAGMATGGAFPNNGFLTGVTKEGPLPIPRSPRGRDGCGGVLNIASRSEFSSDHNRNSPFTRTPEGSPRRRDLMPDIDRKQTNVGRLSHEFEECHNRQHDLSGVARENVLQWPVRTSAYPADCRYP</sequence>
<dbReference type="PROSITE" id="PS00107">
    <property type="entry name" value="PROTEIN_KINASE_ATP"/>
    <property type="match status" value="1"/>
</dbReference>
<comment type="similarity">
    <text evidence="1">Belongs to the protein kinase superfamily. STE Ser/Thr protein kinase family. MAP kinase kinase kinase subfamily.</text>
</comment>
<evidence type="ECO:0000256" key="5">
    <source>
        <dbReference type="ARBA" id="ARBA00022777"/>
    </source>
</evidence>
<dbReference type="Gene3D" id="1.10.510.10">
    <property type="entry name" value="Transferase(Phosphotransferase) domain 1"/>
    <property type="match status" value="1"/>
</dbReference>
<dbReference type="PANTHER" id="PTHR48016:SF5">
    <property type="entry name" value="MITOGEN-ACTIVATED PROTEIN KINASE KINASE KINASE 5"/>
    <property type="match status" value="1"/>
</dbReference>
<feature type="compositionally biased region" description="Pro residues" evidence="10">
    <location>
        <begin position="393"/>
        <end position="407"/>
    </location>
</feature>
<dbReference type="InterPro" id="IPR000719">
    <property type="entry name" value="Prot_kinase_dom"/>
</dbReference>
<dbReference type="OMA" id="WMAEMIA"/>
<dbReference type="EMBL" id="EF678337">
    <property type="protein sequence ID" value="ABR18099.1"/>
    <property type="molecule type" value="mRNA"/>
</dbReference>
<dbReference type="FunFam" id="1.10.510.10:FF:001239">
    <property type="entry name" value="Predicted protein"/>
    <property type="match status" value="1"/>
</dbReference>
<dbReference type="GO" id="GO:0005524">
    <property type="term" value="F:ATP binding"/>
    <property type="evidence" value="ECO:0007669"/>
    <property type="project" value="UniProtKB-UniRule"/>
</dbReference>
<comment type="catalytic activity">
    <reaction evidence="7">
        <text>L-threonyl-[protein] + ATP = O-phospho-L-threonyl-[protein] + ADP + H(+)</text>
        <dbReference type="Rhea" id="RHEA:46608"/>
        <dbReference type="Rhea" id="RHEA-COMP:11060"/>
        <dbReference type="Rhea" id="RHEA-COMP:11605"/>
        <dbReference type="ChEBI" id="CHEBI:15378"/>
        <dbReference type="ChEBI" id="CHEBI:30013"/>
        <dbReference type="ChEBI" id="CHEBI:30616"/>
        <dbReference type="ChEBI" id="CHEBI:61977"/>
        <dbReference type="ChEBI" id="CHEBI:456216"/>
        <dbReference type="EC" id="2.7.11.25"/>
    </reaction>
</comment>
<evidence type="ECO:0000313" key="12">
    <source>
        <dbReference type="EMBL" id="ABR18099.1"/>
    </source>
</evidence>
<dbReference type="SMART" id="SM00220">
    <property type="entry name" value="S_TKc"/>
    <property type="match status" value="1"/>
</dbReference>
<dbReference type="SUPFAM" id="SSF56112">
    <property type="entry name" value="Protein kinase-like (PK-like)"/>
    <property type="match status" value="1"/>
</dbReference>
<dbReference type="GO" id="GO:0004709">
    <property type="term" value="F:MAP kinase kinase kinase activity"/>
    <property type="evidence" value="ECO:0007669"/>
    <property type="project" value="UniProtKB-EC"/>
</dbReference>
<evidence type="ECO:0000256" key="7">
    <source>
        <dbReference type="ARBA" id="ARBA00047559"/>
    </source>
</evidence>
<dbReference type="PANTHER" id="PTHR48016">
    <property type="entry name" value="MAP KINASE KINASE KINASE SSK2-RELATED-RELATED"/>
    <property type="match status" value="1"/>
</dbReference>
<feature type="region of interest" description="Disordered" evidence="10">
    <location>
        <begin position="393"/>
        <end position="413"/>
    </location>
</feature>
<proteinExistence type="evidence at transcript level"/>
<feature type="compositionally biased region" description="Low complexity" evidence="10">
    <location>
        <begin position="171"/>
        <end position="181"/>
    </location>
</feature>
<keyword evidence="5" id="KW-0418">Kinase</keyword>
<dbReference type="AlphaFoldDB" id="B8LR19"/>
<evidence type="ECO:0000256" key="4">
    <source>
        <dbReference type="ARBA" id="ARBA00022741"/>
    </source>
</evidence>
<dbReference type="InterPro" id="IPR017441">
    <property type="entry name" value="Protein_kinase_ATP_BS"/>
</dbReference>
<evidence type="ECO:0000256" key="6">
    <source>
        <dbReference type="ARBA" id="ARBA00022840"/>
    </source>
</evidence>
<feature type="region of interest" description="Disordered" evidence="10">
    <location>
        <begin position="62"/>
        <end position="118"/>
    </location>
</feature>
<accession>B8LR19</accession>
<name>B8LR19_PICSI</name>
<dbReference type="GO" id="GO:0005737">
    <property type="term" value="C:cytoplasm"/>
    <property type="evidence" value="ECO:0007669"/>
    <property type="project" value="TreeGrafter"/>
</dbReference>
<dbReference type="CDD" id="cd06632">
    <property type="entry name" value="STKc_MEKK1_plant"/>
    <property type="match status" value="1"/>
</dbReference>
<dbReference type="EC" id="2.7.11.25" evidence="2"/>
<evidence type="ECO:0000256" key="1">
    <source>
        <dbReference type="ARBA" id="ARBA00006529"/>
    </source>
</evidence>
<evidence type="ECO:0000259" key="11">
    <source>
        <dbReference type="PROSITE" id="PS50011"/>
    </source>
</evidence>
<feature type="region of interest" description="Disordered" evidence="10">
    <location>
        <begin position="823"/>
        <end position="850"/>
    </location>
</feature>
<feature type="domain" description="Protein kinase" evidence="11">
    <location>
        <begin position="430"/>
        <end position="686"/>
    </location>
</feature>
<evidence type="ECO:0000256" key="2">
    <source>
        <dbReference type="ARBA" id="ARBA00012406"/>
    </source>
</evidence>
<comment type="catalytic activity">
    <reaction evidence="8">
        <text>L-seryl-[protein] + ATP = O-phospho-L-seryl-[protein] + ADP + H(+)</text>
        <dbReference type="Rhea" id="RHEA:17989"/>
        <dbReference type="Rhea" id="RHEA-COMP:9863"/>
        <dbReference type="Rhea" id="RHEA-COMP:11604"/>
        <dbReference type="ChEBI" id="CHEBI:15378"/>
        <dbReference type="ChEBI" id="CHEBI:29999"/>
        <dbReference type="ChEBI" id="CHEBI:30616"/>
        <dbReference type="ChEBI" id="CHEBI:83421"/>
        <dbReference type="ChEBI" id="CHEBI:456216"/>
        <dbReference type="EC" id="2.7.11.25"/>
    </reaction>
</comment>
<evidence type="ECO:0000256" key="3">
    <source>
        <dbReference type="ARBA" id="ARBA00022679"/>
    </source>
</evidence>
<organism evidence="12">
    <name type="scientific">Picea sitchensis</name>
    <name type="common">Sitka spruce</name>
    <name type="synonym">Pinus sitchensis</name>
    <dbReference type="NCBI Taxonomy" id="3332"/>
    <lineage>
        <taxon>Eukaryota</taxon>
        <taxon>Viridiplantae</taxon>
        <taxon>Streptophyta</taxon>
        <taxon>Embryophyta</taxon>
        <taxon>Tracheophyta</taxon>
        <taxon>Spermatophyta</taxon>
        <taxon>Pinopsida</taxon>
        <taxon>Pinidae</taxon>
        <taxon>Conifers I</taxon>
        <taxon>Pinales</taxon>
        <taxon>Pinaceae</taxon>
        <taxon>Picea</taxon>
    </lineage>
</organism>
<dbReference type="InterPro" id="IPR050538">
    <property type="entry name" value="MAP_kinase_kinase_kinase"/>
</dbReference>
<feature type="region of interest" description="Disordered" evidence="10">
    <location>
        <begin position="150"/>
        <end position="194"/>
    </location>
</feature>
<reference evidence="12" key="1">
    <citation type="submission" date="2007-06" db="EMBL/GenBank/DDBJ databases">
        <title>Full length cDNA sequences from Sitka Spruce (Picea sitchensis).</title>
        <authorList>
            <person name="Ralph S.G."/>
            <person name="Chun H.E."/>
            <person name="Liao N."/>
            <person name="Ali J."/>
            <person name="Reid K."/>
            <person name="Kolosova N."/>
            <person name="Cooper N."/>
            <person name="Cullis C."/>
            <person name="Jancsik S."/>
            <person name="Moore R."/>
            <person name="Mayo M."/>
            <person name="Wagner S."/>
            <person name="Holt R.A."/>
            <person name="Jones S.J.M."/>
            <person name="Marra M.A."/>
            <person name="Ritland C.E."/>
            <person name="Ritland K."/>
            <person name="Bohlmann J."/>
        </authorList>
    </citation>
    <scope>NUCLEOTIDE SEQUENCE</scope>
    <source>
        <tissue evidence="12">Bark</tissue>
    </source>
</reference>
<feature type="region of interest" description="Disordered" evidence="10">
    <location>
        <begin position="10"/>
        <end position="34"/>
    </location>
</feature>
<dbReference type="InterPro" id="IPR011009">
    <property type="entry name" value="Kinase-like_dom_sf"/>
</dbReference>
<keyword evidence="4 9" id="KW-0547">Nucleotide-binding</keyword>
<keyword evidence="6 9" id="KW-0067">ATP-binding</keyword>
<evidence type="ECO:0000256" key="10">
    <source>
        <dbReference type="SAM" id="MobiDB-lite"/>
    </source>
</evidence>
<evidence type="ECO:0000256" key="9">
    <source>
        <dbReference type="PROSITE-ProRule" id="PRU10141"/>
    </source>
</evidence>
<dbReference type="PROSITE" id="PS50011">
    <property type="entry name" value="PROTEIN_KINASE_DOM"/>
    <property type="match status" value="1"/>
</dbReference>
<dbReference type="Pfam" id="PF00069">
    <property type="entry name" value="Pkinase"/>
    <property type="match status" value="1"/>
</dbReference>
<feature type="compositionally biased region" description="Basic residues" evidence="10">
    <location>
        <begin position="10"/>
        <end position="22"/>
    </location>
</feature>
<feature type="binding site" evidence="9">
    <location>
        <position position="459"/>
    </location>
    <ligand>
        <name>ATP</name>
        <dbReference type="ChEBI" id="CHEBI:30616"/>
    </ligand>
</feature>